<keyword evidence="3" id="KW-1185">Reference proteome</keyword>
<evidence type="ECO:0000313" key="3">
    <source>
        <dbReference type="Proteomes" id="UP000318878"/>
    </source>
</evidence>
<comment type="caution">
    <text evidence="2">The sequence shown here is derived from an EMBL/GenBank/DDBJ whole genome shotgun (WGS) entry which is preliminary data.</text>
</comment>
<dbReference type="RefSeq" id="WP_146428955.1">
    <property type="nucleotide sequence ID" value="NZ_SJPF01000001.1"/>
</dbReference>
<evidence type="ECO:0000256" key="1">
    <source>
        <dbReference type="SAM" id="Coils"/>
    </source>
</evidence>
<dbReference type="AlphaFoldDB" id="A0A5C5VJF8"/>
<keyword evidence="1" id="KW-0175">Coiled coil</keyword>
<dbReference type="Proteomes" id="UP000318878">
    <property type="component" value="Unassembled WGS sequence"/>
</dbReference>
<evidence type="ECO:0000313" key="2">
    <source>
        <dbReference type="EMBL" id="TWT38724.1"/>
    </source>
</evidence>
<reference evidence="2 3" key="1">
    <citation type="submission" date="2019-02" db="EMBL/GenBank/DDBJ databases">
        <title>Deep-cultivation of Planctomycetes and their phenomic and genomic characterization uncovers novel biology.</title>
        <authorList>
            <person name="Wiegand S."/>
            <person name="Jogler M."/>
            <person name="Boedeker C."/>
            <person name="Pinto D."/>
            <person name="Vollmers J."/>
            <person name="Rivas-Marin E."/>
            <person name="Kohn T."/>
            <person name="Peeters S.H."/>
            <person name="Heuer A."/>
            <person name="Rast P."/>
            <person name="Oberbeckmann S."/>
            <person name="Bunk B."/>
            <person name="Jeske O."/>
            <person name="Meyerdierks A."/>
            <person name="Storesund J.E."/>
            <person name="Kallscheuer N."/>
            <person name="Luecker S."/>
            <person name="Lage O.M."/>
            <person name="Pohl T."/>
            <person name="Merkel B.J."/>
            <person name="Hornburger P."/>
            <person name="Mueller R.-W."/>
            <person name="Bruemmer F."/>
            <person name="Labrenz M."/>
            <person name="Spormann A.M."/>
            <person name="Op Den Camp H."/>
            <person name="Overmann J."/>
            <person name="Amann R."/>
            <person name="Jetten M.S.M."/>
            <person name="Mascher T."/>
            <person name="Medema M.H."/>
            <person name="Devos D.P."/>
            <person name="Kaster A.-K."/>
            <person name="Ovreas L."/>
            <person name="Rohde M."/>
            <person name="Galperin M.Y."/>
            <person name="Jogler C."/>
        </authorList>
    </citation>
    <scope>NUCLEOTIDE SEQUENCE [LARGE SCALE GENOMIC DNA]</scope>
    <source>
        <strain evidence="2 3">Enr8</strain>
    </source>
</reference>
<protein>
    <submittedName>
        <fullName evidence="2">Uncharacterized protein</fullName>
    </submittedName>
</protein>
<sequence length="80" mass="9189">MNCSSFINFIGKLLESGSKMSVAEAVTEFQLYKEELDQLRETLQESEERLQQGEYVEIDAEALKREAQQRWKSSVNGENA</sequence>
<feature type="coiled-coil region" evidence="1">
    <location>
        <begin position="22"/>
        <end position="56"/>
    </location>
</feature>
<proteinExistence type="predicted"/>
<dbReference type="EMBL" id="SJPF01000001">
    <property type="protein sequence ID" value="TWT38724.1"/>
    <property type="molecule type" value="Genomic_DNA"/>
</dbReference>
<organism evidence="2 3">
    <name type="scientific">Blastopirellula retiformator</name>
    <dbReference type="NCBI Taxonomy" id="2527970"/>
    <lineage>
        <taxon>Bacteria</taxon>
        <taxon>Pseudomonadati</taxon>
        <taxon>Planctomycetota</taxon>
        <taxon>Planctomycetia</taxon>
        <taxon>Pirellulales</taxon>
        <taxon>Pirellulaceae</taxon>
        <taxon>Blastopirellula</taxon>
    </lineage>
</organism>
<gene>
    <name evidence="2" type="ORF">Enr8_04180</name>
</gene>
<accession>A0A5C5VJF8</accession>
<name>A0A5C5VJF8_9BACT</name>